<evidence type="ECO:0000313" key="1">
    <source>
        <dbReference type="EMBL" id="ODM07069.1"/>
    </source>
</evidence>
<dbReference type="RefSeq" id="WP_069152811.1">
    <property type="nucleotide sequence ID" value="NZ_CAJLDD010000002.1"/>
</dbReference>
<dbReference type="AlphaFoldDB" id="A0A1E3AEG7"/>
<proteinExistence type="predicted"/>
<dbReference type="InterPro" id="IPR017853">
    <property type="entry name" value="GH"/>
</dbReference>
<gene>
    <name evidence="1" type="ORF">BEI61_02959</name>
</gene>
<name>A0A1E3AEG7_9FIRM</name>
<dbReference type="PATRIC" id="fig|1432052.4.peg.3296"/>
<organism evidence="1 2">
    <name type="scientific">Eisenbergiella tayi</name>
    <dbReference type="NCBI Taxonomy" id="1432052"/>
    <lineage>
        <taxon>Bacteria</taxon>
        <taxon>Bacillati</taxon>
        <taxon>Bacillota</taxon>
        <taxon>Clostridia</taxon>
        <taxon>Lachnospirales</taxon>
        <taxon>Lachnospiraceae</taxon>
        <taxon>Eisenbergiella</taxon>
    </lineage>
</organism>
<dbReference type="Gene3D" id="3.20.20.80">
    <property type="entry name" value="Glycosidases"/>
    <property type="match status" value="1"/>
</dbReference>
<comment type="caution">
    <text evidence="1">The sequence shown here is derived from an EMBL/GenBank/DDBJ whole genome shotgun (WGS) entry which is preliminary data.</text>
</comment>
<sequence length="506" mass="59027">MWSEEKIWDWYGKNPWIVGFNYLPSNAVNSTEMWQKESYDITLIEKELCAASRIGYNACRVFIQYLLWKEKKEELYSNFEMFLDIAGRYGIKVMPVLFDDCAFANKEPYLGKQDEPIKGIHNSGWTPSPGFAAADDIRNRFLLEEYVTETLNRFGKDERILVWDLYNEPGNSGRKEKCLDLLHDIFRWARSSQIQQPLTSGVWAFEEYDMVCAELSDIISFHDYRELEESRKRAERLEVYGKPLLCTEWLHRNADNRVETHMPYYKEKKIGIFNWGLVEGKSQTYLSWDASENTVDGEPEIWQHDILRKNLTPYNTQETDLISSLIKEKKVLHVPIQDMTRERMEFLEKRGLIIRLYPSHHRFEVEEGCGEARELYTSSETAGAHKLLAAGINRTSFDAFGMHDENEDIFLLGGEKEKELYMLIGLYSWEILSMKKDREVLCSDDFLCLRCKYNDPFVSFFSMCKGVLHGEAVAEGDGETATFYVTEPSGIKLTEFPLENMVCVKK</sequence>
<reference evidence="1 2" key="1">
    <citation type="submission" date="2016-07" db="EMBL/GenBank/DDBJ databases">
        <title>Characterization of isolates of Eisenbergiella tayi derived from blood cultures, using whole genome sequencing.</title>
        <authorList>
            <person name="Burdz T."/>
            <person name="Wiebe D."/>
            <person name="Huynh C."/>
            <person name="Bernard K."/>
        </authorList>
    </citation>
    <scope>NUCLEOTIDE SEQUENCE [LARGE SCALE GENOMIC DNA]</scope>
    <source>
        <strain evidence="1 2">NML 110608</strain>
    </source>
</reference>
<dbReference type="EMBL" id="MCGH01000002">
    <property type="protein sequence ID" value="ODM07069.1"/>
    <property type="molecule type" value="Genomic_DNA"/>
</dbReference>
<dbReference type="Proteomes" id="UP000094067">
    <property type="component" value="Unassembled WGS sequence"/>
</dbReference>
<dbReference type="SUPFAM" id="SSF51445">
    <property type="entry name" value="(Trans)glycosidases"/>
    <property type="match status" value="1"/>
</dbReference>
<accession>A0A1E3AEG7</accession>
<protein>
    <submittedName>
        <fullName evidence="1">Sugar-binding cellulase-like protein</fullName>
    </submittedName>
</protein>
<evidence type="ECO:0000313" key="2">
    <source>
        <dbReference type="Proteomes" id="UP000094067"/>
    </source>
</evidence>